<organism evidence="1 2">
    <name type="scientific">Candidatus Methanocrinis natronophilus</name>
    <dbReference type="NCBI Taxonomy" id="3033396"/>
    <lineage>
        <taxon>Archaea</taxon>
        <taxon>Methanobacteriati</taxon>
        <taxon>Methanobacteriota</taxon>
        <taxon>Stenosarchaea group</taxon>
        <taxon>Methanomicrobia</taxon>
        <taxon>Methanotrichales</taxon>
        <taxon>Methanotrichaceae</taxon>
        <taxon>Methanocrinis</taxon>
    </lineage>
</organism>
<protein>
    <submittedName>
        <fullName evidence="1">Uncharacterized protein</fullName>
    </submittedName>
</protein>
<sequence length="91" mass="10483">MKRRIAEIFRLSQEECDLVNRIVLEEILSSSKDTHELIRRALDRFAGTEGERRAFLAGHITGWVLMKADMDMDIEAYFADSRAKGPRGRNT</sequence>
<gene>
    <name evidence="1" type="ORF">P0O15_06195</name>
</gene>
<proteinExistence type="predicted"/>
<keyword evidence="2" id="KW-1185">Reference proteome</keyword>
<comment type="caution">
    <text evidence="1">The sequence shown here is derived from an EMBL/GenBank/DDBJ whole genome shotgun (WGS) entry which is preliminary data.</text>
</comment>
<reference evidence="1 2" key="1">
    <citation type="submission" date="2023-03" db="EMBL/GenBank/DDBJ databases">
        <title>WGS of Methanotrichaceae archaeon Mx.</title>
        <authorList>
            <person name="Sorokin D.Y."/>
            <person name="Merkel A.Y."/>
        </authorList>
    </citation>
    <scope>NUCLEOTIDE SEQUENCE [LARGE SCALE GENOMIC DNA]</scope>
    <source>
        <strain evidence="1 2">Mx</strain>
    </source>
</reference>
<evidence type="ECO:0000313" key="1">
    <source>
        <dbReference type="EMBL" id="MDF0590761.1"/>
    </source>
</evidence>
<evidence type="ECO:0000313" key="2">
    <source>
        <dbReference type="Proteomes" id="UP001220010"/>
    </source>
</evidence>
<accession>A0ABT5X7T7</accession>
<dbReference type="EMBL" id="JARFPK010000018">
    <property type="protein sequence ID" value="MDF0590761.1"/>
    <property type="molecule type" value="Genomic_DNA"/>
</dbReference>
<name>A0ABT5X7T7_9EURY</name>
<dbReference type="Proteomes" id="UP001220010">
    <property type="component" value="Unassembled WGS sequence"/>
</dbReference>